<reference evidence="7" key="1">
    <citation type="submission" date="2015-12" db="EMBL/GenBank/DDBJ databases">
        <title>De novo transcriptome assembly of four potential Pierce s Disease insect vectors from Arizona vineyards.</title>
        <authorList>
            <person name="Tassone E.E."/>
        </authorList>
    </citation>
    <scope>NUCLEOTIDE SEQUENCE</scope>
</reference>
<sequence>LVLQCSVTCVGAWLPSLERKMSYLIFLTILSATNLLTISKAQTPVKVNLTVGGIQGWRSKSNVTNGTYIDVFRGIPYAIPPLGELRFKAPVPAPSWSTPLVLPLTDKPQCPQSTPPWVSPSNTSEDCLYINVYTPVASLGTALPVMVWIYGGALKGGSSSYSNYAPDYLVEEGIIFVSFNYRVGALGFLNCGTKDAPGNAGLKDQNLALQWVKKEISNFGGDPEKVTLFGESAGSASVSFQYIAPKSQGLFSKAICESGNSFSETTFLANGYVERAKALSDQLNCTDQTGNINMTCLYNVNFTDIVNYQTITLRDEDVIPGNDIEFPVTPENPSDEAIITDTPQNLLAKLIESNATRVPLIMGINHDEGTLQISTNVSYYTELHPKLQYFIPRPIRIQKSANEIKNNEEQIFSYYFNNTEPSLGNLDGYIKLYGDKMFGVVTANFSRQIVNFSNIYLYHFDYSGGFKQANGPNQGVNVSTKVGHGEELWYIFYSASLNQTTANESSIDILTLRRMVKMWTNFAKYGNPTPNNVTDSVLQTFNWKPISNTSLSYMRVTSALEMSSDNFLENEINFWNKMYTIDERSFGIKNLSSINIILGVLILALLM</sequence>
<evidence type="ECO:0000256" key="3">
    <source>
        <dbReference type="ARBA" id="ARBA00022801"/>
    </source>
</evidence>
<evidence type="ECO:0000256" key="2">
    <source>
        <dbReference type="ARBA" id="ARBA00022487"/>
    </source>
</evidence>
<dbReference type="EC" id="3.1.1.-" evidence="5"/>
<dbReference type="InterPro" id="IPR019819">
    <property type="entry name" value="Carboxylesterase_B_CS"/>
</dbReference>
<evidence type="ECO:0000256" key="1">
    <source>
        <dbReference type="ARBA" id="ARBA00005964"/>
    </source>
</evidence>
<protein>
    <recommendedName>
        <fullName evidence="5">Carboxylic ester hydrolase</fullName>
        <ecNumber evidence="5">3.1.1.-</ecNumber>
    </recommendedName>
</protein>
<dbReference type="AlphaFoldDB" id="A0A1B6DI24"/>
<keyword evidence="3 5" id="KW-0378">Hydrolase</keyword>
<dbReference type="PROSITE" id="PS00941">
    <property type="entry name" value="CARBOXYLESTERASE_B_2"/>
    <property type="match status" value="1"/>
</dbReference>
<dbReference type="PANTHER" id="PTHR11559">
    <property type="entry name" value="CARBOXYLESTERASE"/>
    <property type="match status" value="1"/>
</dbReference>
<evidence type="ECO:0000259" key="6">
    <source>
        <dbReference type="Pfam" id="PF00135"/>
    </source>
</evidence>
<dbReference type="InterPro" id="IPR029058">
    <property type="entry name" value="AB_hydrolase_fold"/>
</dbReference>
<feature type="non-terminal residue" evidence="7">
    <location>
        <position position="1"/>
    </location>
</feature>
<accession>A0A1B6DI24</accession>
<evidence type="ECO:0000256" key="4">
    <source>
        <dbReference type="ARBA" id="ARBA00023180"/>
    </source>
</evidence>
<dbReference type="InterPro" id="IPR002018">
    <property type="entry name" value="CarbesteraseB"/>
</dbReference>
<evidence type="ECO:0000313" key="7">
    <source>
        <dbReference type="EMBL" id="JAS25351.1"/>
    </source>
</evidence>
<proteinExistence type="inferred from homology"/>
<organism evidence="7">
    <name type="scientific">Clastoptera arizonana</name>
    <name type="common">Arizona spittle bug</name>
    <dbReference type="NCBI Taxonomy" id="38151"/>
    <lineage>
        <taxon>Eukaryota</taxon>
        <taxon>Metazoa</taxon>
        <taxon>Ecdysozoa</taxon>
        <taxon>Arthropoda</taxon>
        <taxon>Hexapoda</taxon>
        <taxon>Insecta</taxon>
        <taxon>Pterygota</taxon>
        <taxon>Neoptera</taxon>
        <taxon>Paraneoptera</taxon>
        <taxon>Hemiptera</taxon>
        <taxon>Auchenorrhyncha</taxon>
        <taxon>Cercopoidea</taxon>
        <taxon>Clastopteridae</taxon>
        <taxon>Clastoptera</taxon>
    </lineage>
</organism>
<feature type="domain" description="Carboxylesterase type B" evidence="6">
    <location>
        <begin position="46"/>
        <end position="575"/>
    </location>
</feature>
<keyword evidence="4" id="KW-0325">Glycoprotein</keyword>
<dbReference type="Pfam" id="PF00135">
    <property type="entry name" value="COesterase"/>
    <property type="match status" value="1"/>
</dbReference>
<dbReference type="GO" id="GO:0052689">
    <property type="term" value="F:carboxylic ester hydrolase activity"/>
    <property type="evidence" value="ECO:0007669"/>
    <property type="project" value="UniProtKB-KW"/>
</dbReference>
<dbReference type="SUPFAM" id="SSF53474">
    <property type="entry name" value="alpha/beta-Hydrolases"/>
    <property type="match status" value="1"/>
</dbReference>
<dbReference type="InterPro" id="IPR019826">
    <property type="entry name" value="Carboxylesterase_B_AS"/>
</dbReference>
<dbReference type="EMBL" id="GEDC01011947">
    <property type="protein sequence ID" value="JAS25351.1"/>
    <property type="molecule type" value="Transcribed_RNA"/>
</dbReference>
<dbReference type="InterPro" id="IPR050309">
    <property type="entry name" value="Type-B_Carboxylest/Lipase"/>
</dbReference>
<keyword evidence="2" id="KW-0719">Serine esterase</keyword>
<dbReference type="PROSITE" id="PS00122">
    <property type="entry name" value="CARBOXYLESTERASE_B_1"/>
    <property type="match status" value="1"/>
</dbReference>
<evidence type="ECO:0000256" key="5">
    <source>
        <dbReference type="RuleBase" id="RU361235"/>
    </source>
</evidence>
<name>A0A1B6DI24_9HEMI</name>
<comment type="similarity">
    <text evidence="1 5">Belongs to the type-B carboxylesterase/lipase family.</text>
</comment>
<dbReference type="Gene3D" id="3.40.50.1820">
    <property type="entry name" value="alpha/beta hydrolase"/>
    <property type="match status" value="1"/>
</dbReference>
<gene>
    <name evidence="7" type="ORF">g.20667</name>
</gene>